<proteinExistence type="predicted"/>
<accession>A0A5S4EIN8</accession>
<gene>
    <name evidence="1" type="ORF">ACCUM_1878</name>
</gene>
<evidence type="ECO:0000313" key="2">
    <source>
        <dbReference type="Proteomes" id="UP000306324"/>
    </source>
</evidence>
<dbReference type="EMBL" id="SWAD01000113">
    <property type="protein sequence ID" value="TMQ75186.1"/>
    <property type="molecule type" value="Genomic_DNA"/>
</dbReference>
<comment type="caution">
    <text evidence="1">The sequence shown here is derived from an EMBL/GenBank/DDBJ whole genome shotgun (WGS) entry which is preliminary data.</text>
</comment>
<dbReference type="AlphaFoldDB" id="A0A5S4EIN8"/>
<evidence type="ECO:0000313" key="1">
    <source>
        <dbReference type="EMBL" id="TMQ75186.1"/>
    </source>
</evidence>
<sequence>MISSTVLTLAVIPANDALVKGGGCGTGLRSSGYGHGNAAATMPTDSRHPPYCVEQVGAAFAGVRFLLQPRRFPGIQIPKFPFLAEHDSNRFTEYHRSLPPGA</sequence>
<dbReference type="Proteomes" id="UP000306324">
    <property type="component" value="Unassembled WGS sequence"/>
</dbReference>
<protein>
    <submittedName>
        <fullName evidence="1">Uncharacterized protein</fullName>
    </submittedName>
</protein>
<keyword evidence="2" id="KW-1185">Reference proteome</keyword>
<reference evidence="1 2" key="1">
    <citation type="submission" date="2019-04" db="EMBL/GenBank/DDBJ databases">
        <title>A novel phosphate-accumulating bacterium identified in bioreactor for phosphate removal from wastewater.</title>
        <authorList>
            <person name="Kotlyarov R.Y."/>
            <person name="Beletsky A.V."/>
            <person name="Kallistova A.Y."/>
            <person name="Dorofeev A.G."/>
            <person name="Nikolaev Y.Y."/>
            <person name="Pimenov N.V."/>
            <person name="Ravin N.V."/>
            <person name="Mardanov A.V."/>
        </authorList>
    </citation>
    <scope>NUCLEOTIDE SEQUENCE [LARGE SCALE GENOMIC DNA]</scope>
    <source>
        <strain evidence="1 2">Bin19</strain>
    </source>
</reference>
<organism evidence="1 2">
    <name type="scientific">Candidatus Accumulibacter phosphatis</name>
    <dbReference type="NCBI Taxonomy" id="327160"/>
    <lineage>
        <taxon>Bacteria</taxon>
        <taxon>Pseudomonadati</taxon>
        <taxon>Pseudomonadota</taxon>
        <taxon>Betaproteobacteria</taxon>
        <taxon>Candidatus Accumulibacter</taxon>
    </lineage>
</organism>
<name>A0A5S4EIN8_9PROT</name>